<evidence type="ECO:0000256" key="1">
    <source>
        <dbReference type="SAM" id="MobiDB-lite"/>
    </source>
</evidence>
<reference evidence="2 3" key="1">
    <citation type="submission" date="2014-04" db="EMBL/GenBank/DDBJ databases">
        <title>Evolutionary Origins and Diversification of the Mycorrhizal Mutualists.</title>
        <authorList>
            <consortium name="DOE Joint Genome Institute"/>
            <consortium name="Mycorrhizal Genomics Consortium"/>
            <person name="Kohler A."/>
            <person name="Kuo A."/>
            <person name="Nagy L.G."/>
            <person name="Floudas D."/>
            <person name="Copeland A."/>
            <person name="Barry K.W."/>
            <person name="Cichocki N."/>
            <person name="Veneault-Fourrey C."/>
            <person name="LaButti K."/>
            <person name="Lindquist E.A."/>
            <person name="Lipzen A."/>
            <person name="Lundell T."/>
            <person name="Morin E."/>
            <person name="Murat C."/>
            <person name="Riley R."/>
            <person name="Ohm R."/>
            <person name="Sun H."/>
            <person name="Tunlid A."/>
            <person name="Henrissat B."/>
            <person name="Grigoriev I.V."/>
            <person name="Hibbett D.S."/>
            <person name="Martin F."/>
        </authorList>
    </citation>
    <scope>NUCLEOTIDE SEQUENCE [LARGE SCALE GENOMIC DNA]</scope>
    <source>
        <strain evidence="2 3">Koide BX008</strain>
    </source>
</reference>
<keyword evidence="3" id="KW-1185">Reference proteome</keyword>
<feature type="region of interest" description="Disordered" evidence="1">
    <location>
        <begin position="26"/>
        <end position="56"/>
    </location>
</feature>
<dbReference type="AlphaFoldDB" id="A0A0C2SLT4"/>
<dbReference type="HOGENOM" id="CLU_3013709_0_0_1"/>
<gene>
    <name evidence="2" type="ORF">M378DRAFT_163616</name>
</gene>
<protein>
    <submittedName>
        <fullName evidence="2">Uncharacterized protein</fullName>
    </submittedName>
</protein>
<organism evidence="2 3">
    <name type="scientific">Amanita muscaria (strain Koide BX008)</name>
    <dbReference type="NCBI Taxonomy" id="946122"/>
    <lineage>
        <taxon>Eukaryota</taxon>
        <taxon>Fungi</taxon>
        <taxon>Dikarya</taxon>
        <taxon>Basidiomycota</taxon>
        <taxon>Agaricomycotina</taxon>
        <taxon>Agaricomycetes</taxon>
        <taxon>Agaricomycetidae</taxon>
        <taxon>Agaricales</taxon>
        <taxon>Pluteineae</taxon>
        <taxon>Amanitaceae</taxon>
        <taxon>Amanita</taxon>
    </lineage>
</organism>
<dbReference type="InParanoid" id="A0A0C2SLT4"/>
<accession>A0A0C2SLT4</accession>
<dbReference type="EMBL" id="KN818252">
    <property type="protein sequence ID" value="KIL64140.1"/>
    <property type="molecule type" value="Genomic_DNA"/>
</dbReference>
<evidence type="ECO:0000313" key="2">
    <source>
        <dbReference type="EMBL" id="KIL64140.1"/>
    </source>
</evidence>
<sequence length="56" mass="6054">MAHSIDTPLFLSFFLSALSDSKIKQWTSPEGPRNQGCGPCSEGSWIGRSGEKAVIQ</sequence>
<proteinExistence type="predicted"/>
<evidence type="ECO:0000313" key="3">
    <source>
        <dbReference type="Proteomes" id="UP000054549"/>
    </source>
</evidence>
<name>A0A0C2SLT4_AMAMK</name>
<dbReference type="Proteomes" id="UP000054549">
    <property type="component" value="Unassembled WGS sequence"/>
</dbReference>